<name>A0ABY6DNT8_9NEIS</name>
<feature type="transmembrane region" description="Helical" evidence="1">
    <location>
        <begin position="144"/>
        <end position="169"/>
    </location>
</feature>
<keyword evidence="3" id="KW-1185">Reference proteome</keyword>
<dbReference type="EMBL" id="CP106753">
    <property type="protein sequence ID" value="UXY14766.1"/>
    <property type="molecule type" value="Genomic_DNA"/>
</dbReference>
<dbReference type="RefSeq" id="WP_263124071.1">
    <property type="nucleotide sequence ID" value="NZ_CP106753.1"/>
</dbReference>
<protein>
    <recommendedName>
        <fullName evidence="4">DUF2937 family protein</fullName>
    </recommendedName>
</protein>
<keyword evidence="1" id="KW-1133">Transmembrane helix</keyword>
<evidence type="ECO:0000313" key="2">
    <source>
        <dbReference type="EMBL" id="UXY14766.1"/>
    </source>
</evidence>
<sequence>MEEATQAFANHPPKWTKHALLGAFSAIAVSATLWIGGPRLIDTQTKTCLEAARAHIAAVSKQGKWWLRAESVALQKGAQLDRLDQDGPWEELQGDNAELSGRRPERAAIADEEWAGRICAKRMAAISAEFPVSNLPVRGDLIELWGLIALCLGGILSTPFLLWHAWAFLLRRLVDLRRAITGK</sequence>
<evidence type="ECO:0000256" key="1">
    <source>
        <dbReference type="SAM" id="Phobius"/>
    </source>
</evidence>
<keyword evidence="1" id="KW-0472">Membrane</keyword>
<reference evidence="2" key="1">
    <citation type="submission" date="2022-10" db="EMBL/GenBank/DDBJ databases">
        <title>Chitiniphilus purpureus sp. nov., a novel chitin-degrading bacterium isolated from crawfish pond sediment.</title>
        <authorList>
            <person name="Li K."/>
        </authorList>
    </citation>
    <scope>NUCLEOTIDE SEQUENCE</scope>
    <source>
        <strain evidence="2">CD1</strain>
    </source>
</reference>
<evidence type="ECO:0008006" key="4">
    <source>
        <dbReference type="Google" id="ProtNLM"/>
    </source>
</evidence>
<proteinExistence type="predicted"/>
<feature type="transmembrane region" description="Helical" evidence="1">
    <location>
        <begin position="20"/>
        <end position="37"/>
    </location>
</feature>
<gene>
    <name evidence="2" type="ORF">N8I74_15795</name>
</gene>
<evidence type="ECO:0000313" key="3">
    <source>
        <dbReference type="Proteomes" id="UP001061302"/>
    </source>
</evidence>
<accession>A0ABY6DNT8</accession>
<organism evidence="2 3">
    <name type="scientific">Chitiniphilus purpureus</name>
    <dbReference type="NCBI Taxonomy" id="2981137"/>
    <lineage>
        <taxon>Bacteria</taxon>
        <taxon>Pseudomonadati</taxon>
        <taxon>Pseudomonadota</taxon>
        <taxon>Betaproteobacteria</taxon>
        <taxon>Neisseriales</taxon>
        <taxon>Chitinibacteraceae</taxon>
        <taxon>Chitiniphilus</taxon>
    </lineage>
</organism>
<dbReference type="Proteomes" id="UP001061302">
    <property type="component" value="Chromosome"/>
</dbReference>
<keyword evidence="1" id="KW-0812">Transmembrane</keyword>